<comment type="caution">
    <text evidence="2">The sequence shown here is derived from an EMBL/GenBank/DDBJ whole genome shotgun (WGS) entry which is preliminary data.</text>
</comment>
<evidence type="ECO:0000313" key="2">
    <source>
        <dbReference type="EMBL" id="GGS28206.1"/>
    </source>
</evidence>
<dbReference type="RefSeq" id="WP_189210274.1">
    <property type="nucleotide sequence ID" value="NZ_BMRB01000002.1"/>
</dbReference>
<evidence type="ECO:0000313" key="3">
    <source>
        <dbReference type="Proteomes" id="UP000660680"/>
    </source>
</evidence>
<reference evidence="2" key="2">
    <citation type="submission" date="2020-09" db="EMBL/GenBank/DDBJ databases">
        <authorList>
            <person name="Sun Q."/>
            <person name="Ohkuma M."/>
        </authorList>
    </citation>
    <scope>NUCLEOTIDE SEQUENCE</scope>
    <source>
        <strain evidence="2">JCM 3276</strain>
    </source>
</reference>
<feature type="transmembrane region" description="Helical" evidence="1">
    <location>
        <begin position="21"/>
        <end position="44"/>
    </location>
</feature>
<sequence>MAIDPMHLPIFGDPRPVQPPAAVRAAAVLLLVQAALTVAVAVHAGADPTFFAIAVLLTMAFTHALRAGRDWARPAVGASAFASLFLSIAVIDGVVVLALVGVSGALLASSLRLMFRAEVQGYFLSSDVD</sequence>
<protein>
    <submittedName>
        <fullName evidence="2">Uncharacterized protein</fullName>
    </submittedName>
</protein>
<keyword evidence="1" id="KW-0812">Transmembrane</keyword>
<keyword evidence="3" id="KW-1185">Reference proteome</keyword>
<feature type="transmembrane region" description="Helical" evidence="1">
    <location>
        <begin position="50"/>
        <end position="68"/>
    </location>
</feature>
<gene>
    <name evidence="2" type="ORF">GCM10010171_21400</name>
</gene>
<keyword evidence="1" id="KW-0472">Membrane</keyword>
<dbReference type="Proteomes" id="UP000660680">
    <property type="component" value="Unassembled WGS sequence"/>
</dbReference>
<organism evidence="2 3">
    <name type="scientific">Actinokineospora fastidiosa</name>
    <dbReference type="NCBI Taxonomy" id="1816"/>
    <lineage>
        <taxon>Bacteria</taxon>
        <taxon>Bacillati</taxon>
        <taxon>Actinomycetota</taxon>
        <taxon>Actinomycetes</taxon>
        <taxon>Pseudonocardiales</taxon>
        <taxon>Pseudonocardiaceae</taxon>
        <taxon>Actinokineospora</taxon>
    </lineage>
</organism>
<dbReference type="EMBL" id="BMRB01000002">
    <property type="protein sequence ID" value="GGS28206.1"/>
    <property type="molecule type" value="Genomic_DNA"/>
</dbReference>
<keyword evidence="1" id="KW-1133">Transmembrane helix</keyword>
<accession>A0A918GCC9</accession>
<dbReference type="AlphaFoldDB" id="A0A918GCC9"/>
<name>A0A918GCC9_9PSEU</name>
<reference evidence="2" key="1">
    <citation type="journal article" date="2014" name="Int. J. Syst. Evol. Microbiol.">
        <title>Complete genome sequence of Corynebacterium casei LMG S-19264T (=DSM 44701T), isolated from a smear-ripened cheese.</title>
        <authorList>
            <consortium name="US DOE Joint Genome Institute (JGI-PGF)"/>
            <person name="Walter F."/>
            <person name="Albersmeier A."/>
            <person name="Kalinowski J."/>
            <person name="Ruckert C."/>
        </authorList>
    </citation>
    <scope>NUCLEOTIDE SEQUENCE</scope>
    <source>
        <strain evidence="2">JCM 3276</strain>
    </source>
</reference>
<proteinExistence type="predicted"/>
<evidence type="ECO:0000256" key="1">
    <source>
        <dbReference type="SAM" id="Phobius"/>
    </source>
</evidence>
<feature type="transmembrane region" description="Helical" evidence="1">
    <location>
        <begin position="80"/>
        <end position="108"/>
    </location>
</feature>